<keyword evidence="3" id="KW-1185">Reference proteome</keyword>
<protein>
    <submittedName>
        <fullName evidence="2">Uncharacterized protein</fullName>
    </submittedName>
</protein>
<accession>A0A2V1GTR9</accession>
<reference evidence="2 3" key="1">
    <citation type="submission" date="2018-04" db="EMBL/GenBank/DDBJ databases">
        <title>Thalassorhabdus spongiae gen. nov., sp. nov., isolated from a marine sponge in South-West Iceland.</title>
        <authorList>
            <person name="Knobloch S."/>
            <person name="Daussin A."/>
            <person name="Johannsson R."/>
            <person name="Marteinsson V.T."/>
        </authorList>
    </citation>
    <scope>NUCLEOTIDE SEQUENCE [LARGE SCALE GENOMIC DNA]</scope>
    <source>
        <strain evidence="2 3">Hp12</strain>
    </source>
</reference>
<dbReference type="AlphaFoldDB" id="A0A2V1GTR9"/>
<comment type="caution">
    <text evidence="2">The sequence shown here is derived from an EMBL/GenBank/DDBJ whole genome shotgun (WGS) entry which is preliminary data.</text>
</comment>
<dbReference type="Proteomes" id="UP000244906">
    <property type="component" value="Unassembled WGS sequence"/>
</dbReference>
<evidence type="ECO:0000313" key="2">
    <source>
        <dbReference type="EMBL" id="PVZ68404.1"/>
    </source>
</evidence>
<keyword evidence="1" id="KW-0732">Signal</keyword>
<gene>
    <name evidence="2" type="ORF">DC094_14090</name>
</gene>
<dbReference type="EMBL" id="QDDL01000005">
    <property type="protein sequence ID" value="PVZ68404.1"/>
    <property type="molecule type" value="Genomic_DNA"/>
</dbReference>
<evidence type="ECO:0000256" key="1">
    <source>
        <dbReference type="SAM" id="SignalP"/>
    </source>
</evidence>
<organism evidence="2 3">
    <name type="scientific">Pelagibaculum spongiae</name>
    <dbReference type="NCBI Taxonomy" id="2080658"/>
    <lineage>
        <taxon>Bacteria</taxon>
        <taxon>Pseudomonadati</taxon>
        <taxon>Pseudomonadota</taxon>
        <taxon>Gammaproteobacteria</taxon>
        <taxon>Oceanospirillales</taxon>
        <taxon>Pelagibaculum</taxon>
    </lineage>
</organism>
<sequence length="161" mass="18040">MKKFLLLCLIALAQPVLAEPTVNPMYDNLIKMTLNNFWGRAVIPDGDLEKLVQPDSEQERKQLPIKAANAYAVLDAGKLSAMANWCRLNWQQHYDFVNLAAKNNYMNEKQIAFINVLHDVSMQITEDSLEGECSDSEKTAVIVALDQSIASPIAFGLSFKH</sequence>
<feature type="chain" id="PRO_5015945387" evidence="1">
    <location>
        <begin position="19"/>
        <end position="161"/>
    </location>
</feature>
<evidence type="ECO:0000313" key="3">
    <source>
        <dbReference type="Proteomes" id="UP000244906"/>
    </source>
</evidence>
<feature type="signal peptide" evidence="1">
    <location>
        <begin position="1"/>
        <end position="18"/>
    </location>
</feature>
<name>A0A2V1GTR9_9GAMM</name>
<dbReference type="RefSeq" id="WP_116687732.1">
    <property type="nucleotide sequence ID" value="NZ_CAWNYD010000005.1"/>
</dbReference>
<proteinExistence type="predicted"/>